<organism evidence="1 2">
    <name type="scientific">Dokdonella koreensis DS-123</name>
    <dbReference type="NCBI Taxonomy" id="1300342"/>
    <lineage>
        <taxon>Bacteria</taxon>
        <taxon>Pseudomonadati</taxon>
        <taxon>Pseudomonadota</taxon>
        <taxon>Gammaproteobacteria</taxon>
        <taxon>Lysobacterales</taxon>
        <taxon>Rhodanobacteraceae</taxon>
        <taxon>Dokdonella</taxon>
    </lineage>
</organism>
<name>A0A160DSK2_9GAMM</name>
<dbReference type="STRING" id="1300342.I596_1225"/>
<accession>A0A160DSK2</accession>
<sequence>MRSRLPPSHWRKASTAVRQIGHWGMGDLEPTLRTMADLERTKPLLDGSYNEG</sequence>
<reference evidence="1 2" key="1">
    <citation type="submission" date="2016-04" db="EMBL/GenBank/DDBJ databases">
        <title>Complete genome sequence of Dokdonella koreensis DS-123T.</title>
        <authorList>
            <person name="Kim J.F."/>
            <person name="Lee H."/>
            <person name="Kwak M.-J."/>
        </authorList>
    </citation>
    <scope>NUCLEOTIDE SEQUENCE [LARGE SCALE GENOMIC DNA]</scope>
    <source>
        <strain evidence="1 2">DS-123</strain>
    </source>
</reference>
<evidence type="ECO:0000313" key="1">
    <source>
        <dbReference type="EMBL" id="ANB17255.1"/>
    </source>
</evidence>
<proteinExistence type="predicted"/>
<protein>
    <submittedName>
        <fullName evidence="1">Uncharacterized protein</fullName>
    </submittedName>
</protein>
<dbReference type="EMBL" id="CP015249">
    <property type="protein sequence ID" value="ANB17255.1"/>
    <property type="molecule type" value="Genomic_DNA"/>
</dbReference>
<dbReference type="KEGG" id="dko:I596_1225"/>
<keyword evidence="2" id="KW-1185">Reference proteome</keyword>
<evidence type="ECO:0000313" key="2">
    <source>
        <dbReference type="Proteomes" id="UP000076830"/>
    </source>
</evidence>
<dbReference type="AlphaFoldDB" id="A0A160DSK2"/>
<dbReference type="RefSeq" id="WP_190278997.1">
    <property type="nucleotide sequence ID" value="NZ_CP015249.1"/>
</dbReference>
<gene>
    <name evidence="1" type="ORF">I596_1225</name>
</gene>
<dbReference type="Proteomes" id="UP000076830">
    <property type="component" value="Chromosome"/>
</dbReference>